<feature type="transmembrane region" description="Helical" evidence="6">
    <location>
        <begin position="67"/>
        <end position="89"/>
    </location>
</feature>
<dbReference type="AlphaFoldDB" id="A0A4Y2DQ93"/>
<keyword evidence="5 6" id="KW-0472">Membrane</keyword>
<evidence type="ECO:0000313" key="7">
    <source>
        <dbReference type="EMBL" id="GBM19003.1"/>
    </source>
</evidence>
<feature type="transmembrane region" description="Helical" evidence="6">
    <location>
        <begin position="40"/>
        <end position="60"/>
    </location>
</feature>
<evidence type="ECO:0000256" key="2">
    <source>
        <dbReference type="ARBA" id="ARBA00022475"/>
    </source>
</evidence>
<protein>
    <recommendedName>
        <fullName evidence="9">Gustatory receptor</fullName>
    </recommendedName>
</protein>
<evidence type="ECO:0000256" key="1">
    <source>
        <dbReference type="ARBA" id="ARBA00004651"/>
    </source>
</evidence>
<keyword evidence="2" id="KW-1003">Cell membrane</keyword>
<organism evidence="7 8">
    <name type="scientific">Araneus ventricosus</name>
    <name type="common">Orbweaver spider</name>
    <name type="synonym">Epeira ventricosa</name>
    <dbReference type="NCBI Taxonomy" id="182803"/>
    <lineage>
        <taxon>Eukaryota</taxon>
        <taxon>Metazoa</taxon>
        <taxon>Ecdysozoa</taxon>
        <taxon>Arthropoda</taxon>
        <taxon>Chelicerata</taxon>
        <taxon>Arachnida</taxon>
        <taxon>Araneae</taxon>
        <taxon>Araneomorphae</taxon>
        <taxon>Entelegynae</taxon>
        <taxon>Araneoidea</taxon>
        <taxon>Araneidae</taxon>
        <taxon>Araneus</taxon>
    </lineage>
</organism>
<dbReference type="OrthoDB" id="6421262at2759"/>
<keyword evidence="4 6" id="KW-1133">Transmembrane helix</keyword>
<evidence type="ECO:0000256" key="5">
    <source>
        <dbReference type="ARBA" id="ARBA00023136"/>
    </source>
</evidence>
<feature type="transmembrane region" description="Helical" evidence="6">
    <location>
        <begin position="245"/>
        <end position="267"/>
    </location>
</feature>
<sequence>MKQRLSLEMQPDIQALFTPVFLAMRLMGHYPLGINVGRRFSVPTFIFFLFGIYFMAALSYRLISIPIFYSYHIALIIHGILELIAYISVVCKLREMANTVQTLKTLQEKLPYMPTLKSEYRCFIWFFIINVLLLIAILANCWIRVSVDGGFKQLAITYFFVIDEMTAFWHVMTKIAMVAIICLSQVIPTFSLLFYMLSCIVFKNLCYGFKKSLKGEKNMQSCVQLHTICKDLAYAISDFNSKINFFIFLMYLGLCMKTLRCIQALYFNFSMSTLTYNGPLICHTMTSFIAVTIPASQVHTAFEKISEEVDSMKYRNVTFEKKCLFILKLKNTRAALTLWDVFDINKNMLLSTLGFIFSYSAILYEIDKSRFTDLNTSFKESLR</sequence>
<feature type="transmembrane region" description="Helical" evidence="6">
    <location>
        <begin position="348"/>
        <end position="366"/>
    </location>
</feature>
<dbReference type="GO" id="GO:0005886">
    <property type="term" value="C:plasma membrane"/>
    <property type="evidence" value="ECO:0007669"/>
    <property type="project" value="UniProtKB-SubCell"/>
</dbReference>
<proteinExistence type="predicted"/>
<accession>A0A4Y2DQ93</accession>
<name>A0A4Y2DQ93_ARAVE</name>
<reference evidence="7 8" key="1">
    <citation type="journal article" date="2019" name="Sci. Rep.">
        <title>Orb-weaving spider Araneus ventricosus genome elucidates the spidroin gene catalogue.</title>
        <authorList>
            <person name="Kono N."/>
            <person name="Nakamura H."/>
            <person name="Ohtoshi R."/>
            <person name="Moran D.A.P."/>
            <person name="Shinohara A."/>
            <person name="Yoshida Y."/>
            <person name="Fujiwara M."/>
            <person name="Mori M."/>
            <person name="Tomita M."/>
            <person name="Arakawa K."/>
        </authorList>
    </citation>
    <scope>NUCLEOTIDE SEQUENCE [LARGE SCALE GENOMIC DNA]</scope>
</reference>
<dbReference type="InterPro" id="IPR013604">
    <property type="entry name" value="7TM_chemorcpt"/>
</dbReference>
<evidence type="ECO:0000256" key="6">
    <source>
        <dbReference type="SAM" id="Phobius"/>
    </source>
</evidence>
<keyword evidence="3 6" id="KW-0812">Transmembrane</keyword>
<keyword evidence="8" id="KW-1185">Reference proteome</keyword>
<comment type="caution">
    <text evidence="7">The sequence shown here is derived from an EMBL/GenBank/DDBJ whole genome shotgun (WGS) entry which is preliminary data.</text>
</comment>
<dbReference type="Pfam" id="PF08395">
    <property type="entry name" value="7tm_7"/>
    <property type="match status" value="1"/>
</dbReference>
<evidence type="ECO:0008006" key="9">
    <source>
        <dbReference type="Google" id="ProtNLM"/>
    </source>
</evidence>
<dbReference type="Proteomes" id="UP000499080">
    <property type="component" value="Unassembled WGS sequence"/>
</dbReference>
<evidence type="ECO:0000256" key="3">
    <source>
        <dbReference type="ARBA" id="ARBA00022692"/>
    </source>
</evidence>
<dbReference type="GO" id="GO:0050909">
    <property type="term" value="P:sensory perception of taste"/>
    <property type="evidence" value="ECO:0007669"/>
    <property type="project" value="InterPro"/>
</dbReference>
<feature type="transmembrane region" description="Helical" evidence="6">
    <location>
        <begin position="12"/>
        <end position="28"/>
    </location>
</feature>
<gene>
    <name evidence="7" type="ORF">AVEN_172478_1</name>
</gene>
<evidence type="ECO:0000313" key="8">
    <source>
        <dbReference type="Proteomes" id="UP000499080"/>
    </source>
</evidence>
<feature type="transmembrane region" description="Helical" evidence="6">
    <location>
        <begin position="178"/>
        <end position="202"/>
    </location>
</feature>
<evidence type="ECO:0000256" key="4">
    <source>
        <dbReference type="ARBA" id="ARBA00022989"/>
    </source>
</evidence>
<dbReference type="EMBL" id="BGPR01000415">
    <property type="protein sequence ID" value="GBM19003.1"/>
    <property type="molecule type" value="Genomic_DNA"/>
</dbReference>
<feature type="transmembrane region" description="Helical" evidence="6">
    <location>
        <begin position="123"/>
        <end position="143"/>
    </location>
</feature>
<comment type="subcellular location">
    <subcellularLocation>
        <location evidence="1">Cell membrane</location>
        <topology evidence="1">Multi-pass membrane protein</topology>
    </subcellularLocation>
</comment>